<keyword evidence="8" id="KW-1185">Reference proteome</keyword>
<dbReference type="RefSeq" id="WP_220388107.1">
    <property type="nucleotide sequence ID" value="NZ_OBQK01000004.1"/>
</dbReference>
<evidence type="ECO:0000256" key="5">
    <source>
        <dbReference type="ARBA" id="ARBA00023136"/>
    </source>
</evidence>
<feature type="transmembrane region" description="Helical" evidence="6">
    <location>
        <begin position="73"/>
        <end position="94"/>
    </location>
</feature>
<evidence type="ECO:0000313" key="8">
    <source>
        <dbReference type="Proteomes" id="UP000219688"/>
    </source>
</evidence>
<evidence type="ECO:0000256" key="3">
    <source>
        <dbReference type="ARBA" id="ARBA00022692"/>
    </source>
</evidence>
<feature type="transmembrane region" description="Helical" evidence="6">
    <location>
        <begin position="149"/>
        <end position="170"/>
    </location>
</feature>
<feature type="transmembrane region" description="Helical" evidence="6">
    <location>
        <begin position="182"/>
        <end position="203"/>
    </location>
</feature>
<keyword evidence="4 6" id="KW-1133">Transmembrane helix</keyword>
<accession>A0A285VN07</accession>
<feature type="transmembrane region" description="Helical" evidence="6">
    <location>
        <begin position="6"/>
        <end position="29"/>
    </location>
</feature>
<dbReference type="Proteomes" id="UP000219688">
    <property type="component" value="Unassembled WGS sequence"/>
</dbReference>
<feature type="transmembrane region" description="Helical" evidence="6">
    <location>
        <begin position="41"/>
        <end position="67"/>
    </location>
</feature>
<name>A0A285VN07_9MICO</name>
<evidence type="ECO:0000256" key="4">
    <source>
        <dbReference type="ARBA" id="ARBA00022989"/>
    </source>
</evidence>
<keyword evidence="5 6" id="KW-0472">Membrane</keyword>
<protein>
    <submittedName>
        <fullName evidence="7">L-lysine exporter family protein LysE/ArgO</fullName>
    </submittedName>
</protein>
<evidence type="ECO:0000313" key="7">
    <source>
        <dbReference type="EMBL" id="SOC54958.1"/>
    </source>
</evidence>
<organism evidence="7 8">
    <name type="scientific">Ornithinimicrobium cerasi</name>
    <dbReference type="NCBI Taxonomy" id="2248773"/>
    <lineage>
        <taxon>Bacteria</taxon>
        <taxon>Bacillati</taxon>
        <taxon>Actinomycetota</taxon>
        <taxon>Actinomycetes</taxon>
        <taxon>Micrococcales</taxon>
        <taxon>Ornithinimicrobiaceae</taxon>
        <taxon>Ornithinimicrobium</taxon>
    </lineage>
</organism>
<keyword evidence="2" id="KW-1003">Cell membrane</keyword>
<dbReference type="GO" id="GO:0005886">
    <property type="term" value="C:plasma membrane"/>
    <property type="evidence" value="ECO:0007669"/>
    <property type="project" value="UniProtKB-SubCell"/>
</dbReference>
<feature type="transmembrane region" description="Helical" evidence="6">
    <location>
        <begin position="115"/>
        <end position="137"/>
    </location>
</feature>
<dbReference type="AlphaFoldDB" id="A0A285VN07"/>
<dbReference type="PANTHER" id="PTHR30086">
    <property type="entry name" value="ARGININE EXPORTER PROTEIN ARGO"/>
    <property type="match status" value="1"/>
</dbReference>
<dbReference type="STRING" id="1122622.GCA_000421185_00994"/>
<keyword evidence="3 6" id="KW-0812">Transmembrane</keyword>
<dbReference type="PANTHER" id="PTHR30086:SF20">
    <property type="entry name" value="ARGININE EXPORTER PROTEIN ARGO-RELATED"/>
    <property type="match status" value="1"/>
</dbReference>
<sequence length="205" mass="21334">MTSVTLLLTGALTGLGLIVAIGAQNAFLLRQGLRRQRVGPLVLFCILADTLLIGLAVLGIGAVVATWPAFLTVARWGGGLFVIGYGVHAAWRALRPGETLEAGGPGAGAGDLRRALATMAALTLLNPHVYLDVTLLGTIANTHGPDGRWWFYAGVVVGSTLWFGALGFGSRRLAPVFARPRSWQVLDAVIAVVMVSIGVGLILSG</sequence>
<dbReference type="Pfam" id="PF01810">
    <property type="entry name" value="LysE"/>
    <property type="match status" value="1"/>
</dbReference>
<evidence type="ECO:0000256" key="1">
    <source>
        <dbReference type="ARBA" id="ARBA00004651"/>
    </source>
</evidence>
<gene>
    <name evidence="7" type="ORF">SAMN05421879_10481</name>
</gene>
<dbReference type="InterPro" id="IPR001123">
    <property type="entry name" value="LeuE-type"/>
</dbReference>
<evidence type="ECO:0000256" key="6">
    <source>
        <dbReference type="SAM" id="Phobius"/>
    </source>
</evidence>
<proteinExistence type="predicted"/>
<evidence type="ECO:0000256" key="2">
    <source>
        <dbReference type="ARBA" id="ARBA00022475"/>
    </source>
</evidence>
<comment type="subcellular location">
    <subcellularLocation>
        <location evidence="1">Cell membrane</location>
        <topology evidence="1">Multi-pass membrane protein</topology>
    </subcellularLocation>
</comment>
<dbReference type="GO" id="GO:0015171">
    <property type="term" value="F:amino acid transmembrane transporter activity"/>
    <property type="evidence" value="ECO:0007669"/>
    <property type="project" value="TreeGrafter"/>
</dbReference>
<reference evidence="8" key="1">
    <citation type="submission" date="2017-08" db="EMBL/GenBank/DDBJ databases">
        <authorList>
            <person name="Varghese N."/>
            <person name="Submissions S."/>
        </authorList>
    </citation>
    <scope>NUCLEOTIDE SEQUENCE [LARGE SCALE GENOMIC DNA]</scope>
    <source>
        <strain evidence="8">USBA17B2</strain>
    </source>
</reference>
<dbReference type="EMBL" id="OBQK01000004">
    <property type="protein sequence ID" value="SOC54958.1"/>
    <property type="molecule type" value="Genomic_DNA"/>
</dbReference>